<dbReference type="Proteomes" id="UP000827986">
    <property type="component" value="Unassembled WGS sequence"/>
</dbReference>
<dbReference type="SMART" id="SM00175">
    <property type="entry name" value="RAB"/>
    <property type="match status" value="1"/>
</dbReference>
<name>A0A9D3XA82_9SAUR</name>
<dbReference type="Gene3D" id="3.40.50.300">
    <property type="entry name" value="P-loop containing nucleotide triphosphate hydrolases"/>
    <property type="match status" value="1"/>
</dbReference>
<dbReference type="GO" id="GO:0003925">
    <property type="term" value="F:G protein activity"/>
    <property type="evidence" value="ECO:0007669"/>
    <property type="project" value="UniProtKB-EC"/>
</dbReference>
<evidence type="ECO:0000256" key="5">
    <source>
        <dbReference type="ARBA" id="ARBA00023134"/>
    </source>
</evidence>
<dbReference type="EC" id="3.6.5.2" evidence="3"/>
<evidence type="ECO:0000256" key="7">
    <source>
        <dbReference type="ARBA" id="ARBA00047660"/>
    </source>
</evidence>
<comment type="subcellular location">
    <subcellularLocation>
        <location evidence="1">Membrane</location>
        <topology evidence="1">Lipid-anchor</topology>
    </subcellularLocation>
</comment>
<dbReference type="SUPFAM" id="SSF52540">
    <property type="entry name" value="P-loop containing nucleoside triphosphate hydrolases"/>
    <property type="match status" value="1"/>
</dbReference>
<dbReference type="PRINTS" id="PR00449">
    <property type="entry name" value="RASTRNSFRMNG"/>
</dbReference>
<dbReference type="GO" id="GO:0005525">
    <property type="term" value="F:GTP binding"/>
    <property type="evidence" value="ECO:0007669"/>
    <property type="project" value="UniProtKB-KW"/>
</dbReference>
<organism evidence="8 9">
    <name type="scientific">Mauremys mutica</name>
    <name type="common">yellowpond turtle</name>
    <dbReference type="NCBI Taxonomy" id="74926"/>
    <lineage>
        <taxon>Eukaryota</taxon>
        <taxon>Metazoa</taxon>
        <taxon>Chordata</taxon>
        <taxon>Craniata</taxon>
        <taxon>Vertebrata</taxon>
        <taxon>Euteleostomi</taxon>
        <taxon>Archelosauria</taxon>
        <taxon>Testudinata</taxon>
        <taxon>Testudines</taxon>
        <taxon>Cryptodira</taxon>
        <taxon>Durocryptodira</taxon>
        <taxon>Testudinoidea</taxon>
        <taxon>Geoemydidae</taxon>
        <taxon>Geoemydinae</taxon>
        <taxon>Mauremys</taxon>
    </lineage>
</organism>
<dbReference type="InterPro" id="IPR001806">
    <property type="entry name" value="Small_GTPase"/>
</dbReference>
<evidence type="ECO:0000256" key="4">
    <source>
        <dbReference type="ARBA" id="ARBA00022741"/>
    </source>
</evidence>
<comment type="similarity">
    <text evidence="2">Belongs to the small GTPase superfamily. Rab family.</text>
</comment>
<keyword evidence="4" id="KW-0547">Nucleotide-binding</keyword>
<gene>
    <name evidence="8" type="ORF">KIL84_021036</name>
</gene>
<reference evidence="8" key="1">
    <citation type="submission" date="2021-09" db="EMBL/GenBank/DDBJ databases">
        <title>The genome of Mauremys mutica provides insights into the evolution of semi-aquatic lifestyle.</title>
        <authorList>
            <person name="Gong S."/>
            <person name="Gao Y."/>
        </authorList>
    </citation>
    <scope>NUCLEOTIDE SEQUENCE</scope>
    <source>
        <strain evidence="8">MM-2020</strain>
        <tissue evidence="8">Muscle</tissue>
    </source>
</reference>
<dbReference type="InterPro" id="IPR050305">
    <property type="entry name" value="Small_GTPase_Rab"/>
</dbReference>
<dbReference type="FunFam" id="3.40.50.300:FF:001447">
    <property type="entry name" value="Ras-related protein Rab-1B"/>
    <property type="match status" value="1"/>
</dbReference>
<comment type="caution">
    <text evidence="8">The sequence shown here is derived from an EMBL/GenBank/DDBJ whole genome shotgun (WGS) entry which is preliminary data.</text>
</comment>
<dbReference type="PANTHER" id="PTHR47980">
    <property type="entry name" value="LD44762P"/>
    <property type="match status" value="1"/>
</dbReference>
<evidence type="ECO:0000313" key="9">
    <source>
        <dbReference type="Proteomes" id="UP000827986"/>
    </source>
</evidence>
<keyword evidence="6" id="KW-0449">Lipoprotein</keyword>
<dbReference type="EMBL" id="JAHDVG010000475">
    <property type="protein sequence ID" value="KAH1176302.1"/>
    <property type="molecule type" value="Genomic_DNA"/>
</dbReference>
<accession>A0A9D3XA82</accession>
<protein>
    <recommendedName>
        <fullName evidence="3">small monomeric GTPase</fullName>
        <ecNumber evidence="3">3.6.5.2</ecNumber>
    </recommendedName>
</protein>
<dbReference type="Pfam" id="PF00071">
    <property type="entry name" value="Ras"/>
    <property type="match status" value="1"/>
</dbReference>
<dbReference type="GO" id="GO:0016020">
    <property type="term" value="C:membrane"/>
    <property type="evidence" value="ECO:0007669"/>
    <property type="project" value="UniProtKB-SubCell"/>
</dbReference>
<dbReference type="PROSITE" id="PS51419">
    <property type="entry name" value="RAB"/>
    <property type="match status" value="1"/>
</dbReference>
<proteinExistence type="inferred from homology"/>
<evidence type="ECO:0000256" key="3">
    <source>
        <dbReference type="ARBA" id="ARBA00011984"/>
    </source>
</evidence>
<keyword evidence="6" id="KW-0636">Prenylation</keyword>
<sequence>MASPNNTRQAQKDAADQNFDYVFKLLITGNSSVGKTSFLFRYTNDSFTSAFVSTVGIDFKVKAVYRNEKRFKLQIWLSSWRRRQNISPVPGGAVVTGLTQEEDGRGG</sequence>
<dbReference type="AlphaFoldDB" id="A0A9D3XA82"/>
<keyword evidence="9" id="KW-1185">Reference proteome</keyword>
<evidence type="ECO:0000256" key="6">
    <source>
        <dbReference type="ARBA" id="ARBA00023289"/>
    </source>
</evidence>
<comment type="catalytic activity">
    <reaction evidence="7">
        <text>GTP + H2O = GDP + phosphate + H(+)</text>
        <dbReference type="Rhea" id="RHEA:19669"/>
        <dbReference type="ChEBI" id="CHEBI:15377"/>
        <dbReference type="ChEBI" id="CHEBI:15378"/>
        <dbReference type="ChEBI" id="CHEBI:37565"/>
        <dbReference type="ChEBI" id="CHEBI:43474"/>
        <dbReference type="ChEBI" id="CHEBI:58189"/>
        <dbReference type="EC" id="3.6.5.2"/>
    </reaction>
    <physiologicalReaction direction="left-to-right" evidence="7">
        <dbReference type="Rhea" id="RHEA:19670"/>
    </physiologicalReaction>
</comment>
<keyword evidence="5" id="KW-0342">GTP-binding</keyword>
<evidence type="ECO:0000313" key="8">
    <source>
        <dbReference type="EMBL" id="KAH1176302.1"/>
    </source>
</evidence>
<dbReference type="InterPro" id="IPR027417">
    <property type="entry name" value="P-loop_NTPase"/>
</dbReference>
<evidence type="ECO:0000256" key="1">
    <source>
        <dbReference type="ARBA" id="ARBA00004635"/>
    </source>
</evidence>
<evidence type="ECO:0000256" key="2">
    <source>
        <dbReference type="ARBA" id="ARBA00006270"/>
    </source>
</evidence>